<evidence type="ECO:0000313" key="7">
    <source>
        <dbReference type="Proteomes" id="UP000515152"/>
    </source>
</evidence>
<accession>A0A6P8G791</accession>
<comment type="function">
    <text evidence="2">GTPase activator for the Rho-type GTPases by converting them to an inactive GDP-bound state.</text>
</comment>
<dbReference type="AlphaFoldDB" id="A0A6P8G791"/>
<evidence type="ECO:0000313" key="8">
    <source>
        <dbReference type="RefSeq" id="XP_031435249.1"/>
    </source>
</evidence>
<dbReference type="Proteomes" id="UP000515152">
    <property type="component" value="Chromosome 13"/>
</dbReference>
<dbReference type="InterPro" id="IPR047941">
    <property type="entry name" value="ARHGAP19_RhoGAP"/>
</dbReference>
<dbReference type="InterPro" id="IPR000198">
    <property type="entry name" value="RhoGAP_dom"/>
</dbReference>
<dbReference type="GO" id="GO:0005737">
    <property type="term" value="C:cytoplasm"/>
    <property type="evidence" value="ECO:0007669"/>
    <property type="project" value="TreeGrafter"/>
</dbReference>
<evidence type="ECO:0000259" key="6">
    <source>
        <dbReference type="PROSITE" id="PS50238"/>
    </source>
</evidence>
<feature type="region of interest" description="Disordered" evidence="5">
    <location>
        <begin position="417"/>
        <end position="449"/>
    </location>
</feature>
<keyword evidence="1" id="KW-0343">GTPase activation</keyword>
<feature type="compositionally biased region" description="Polar residues" evidence="5">
    <location>
        <begin position="382"/>
        <end position="396"/>
    </location>
</feature>
<dbReference type="GO" id="GO:0007165">
    <property type="term" value="P:signal transduction"/>
    <property type="evidence" value="ECO:0007669"/>
    <property type="project" value="InterPro"/>
</dbReference>
<sequence>MAADKDVDENKQIRRETLCSVVNNHDMNTKGQPVIFNPDFFVEKLRHEKPGVFTDLVLSNITRLIDLPGVEFAQLLGEVETKVPISTGFLRSFNFLKRKDKGVIFGAPITEEGIAQIYQLIEYLSKSLHVEGLFRVPGNSIRQQALREMLNNGADIDLETGDYHPNDVATVLKVFLGELPEPLLTQRHFHAHLKIVELTILDEGGNKSSTPDKERQIQALQLLLMLLPPANRSLLKLLLDLLYQTAKHQDKNKMSASNLALMFAPHIIWPKRVHANDLKENINKLNDSITFLIKHSQKLFRAPTYVRELARMHFVGSKSKDDMDLGGCIPHLSVTVVPSKRPCVEDSSTGAAPHTQEALRELFNHVSNMPDSAKKKKLIRQFNKQEPSGTPVSTRSSVKKHSRSRTFSGIIKRKVLGSQAAGDKGDRHVSTESPVVLSQGKEKVGSTSFSRACLSPGEQTTIGKLQY</sequence>
<dbReference type="GeneID" id="105900823"/>
<dbReference type="SUPFAM" id="SSF48350">
    <property type="entry name" value="GTPase activation domain, GAP"/>
    <property type="match status" value="1"/>
</dbReference>
<name>A0A6P8G791_CLUHA</name>
<evidence type="ECO:0000256" key="2">
    <source>
        <dbReference type="ARBA" id="ARBA00055252"/>
    </source>
</evidence>
<reference evidence="8" key="1">
    <citation type="submission" date="2025-08" db="UniProtKB">
        <authorList>
            <consortium name="RefSeq"/>
        </authorList>
    </citation>
    <scope>IDENTIFICATION</scope>
</reference>
<gene>
    <name evidence="8" type="primary">LOC105900823</name>
</gene>
<dbReference type="InterPro" id="IPR008936">
    <property type="entry name" value="Rho_GTPase_activation_prot"/>
</dbReference>
<evidence type="ECO:0000256" key="1">
    <source>
        <dbReference type="ARBA" id="ARBA00022468"/>
    </source>
</evidence>
<proteinExistence type="predicted"/>
<keyword evidence="7" id="KW-1185">Reference proteome</keyword>
<dbReference type="Pfam" id="PF00620">
    <property type="entry name" value="RhoGAP"/>
    <property type="match status" value="1"/>
</dbReference>
<dbReference type="Gene3D" id="1.10.555.10">
    <property type="entry name" value="Rho GTPase activation protein"/>
    <property type="match status" value="1"/>
</dbReference>
<dbReference type="KEGG" id="char:105900823"/>
<dbReference type="SMART" id="SM00324">
    <property type="entry name" value="RhoGAP"/>
    <property type="match status" value="1"/>
</dbReference>
<protein>
    <recommendedName>
        <fullName evidence="3">Rho GTPase-activating protein 19</fullName>
    </recommendedName>
    <alternativeName>
        <fullName evidence="4">Rho-type GTPase-activating protein 19</fullName>
    </alternativeName>
</protein>
<dbReference type="FunFam" id="1.10.555.10:FF:000022">
    <property type="entry name" value="rho GTPase-activating protein 19"/>
    <property type="match status" value="1"/>
</dbReference>
<dbReference type="OrthoDB" id="10061772at2759"/>
<dbReference type="CDD" id="cd04392">
    <property type="entry name" value="RhoGAP_ARHGAP19"/>
    <property type="match status" value="1"/>
</dbReference>
<dbReference type="GO" id="GO:0005096">
    <property type="term" value="F:GTPase activator activity"/>
    <property type="evidence" value="ECO:0007669"/>
    <property type="project" value="UniProtKB-KW"/>
</dbReference>
<feature type="domain" description="Rho-GAP" evidence="6">
    <location>
        <begin position="107"/>
        <end position="300"/>
    </location>
</feature>
<evidence type="ECO:0000256" key="3">
    <source>
        <dbReference type="ARBA" id="ARBA00070235"/>
    </source>
</evidence>
<evidence type="ECO:0000256" key="4">
    <source>
        <dbReference type="ARBA" id="ARBA00083391"/>
    </source>
</evidence>
<feature type="region of interest" description="Disordered" evidence="5">
    <location>
        <begin position="382"/>
        <end position="404"/>
    </location>
</feature>
<dbReference type="PROSITE" id="PS50238">
    <property type="entry name" value="RHOGAP"/>
    <property type="match status" value="1"/>
</dbReference>
<dbReference type="GO" id="GO:0051056">
    <property type="term" value="P:regulation of small GTPase mediated signal transduction"/>
    <property type="evidence" value="ECO:0007669"/>
    <property type="project" value="TreeGrafter"/>
</dbReference>
<dbReference type="PANTHER" id="PTHR14963">
    <property type="entry name" value="RHO GTPASE ACTIVATING PROTEIN 18,19-RELATED"/>
    <property type="match status" value="1"/>
</dbReference>
<dbReference type="PANTHER" id="PTHR14963:SF7">
    <property type="entry name" value="RHO GTPASE-ACTIVATING PROTEIN 19"/>
    <property type="match status" value="1"/>
</dbReference>
<dbReference type="RefSeq" id="XP_031435249.1">
    <property type="nucleotide sequence ID" value="XM_031579389.2"/>
</dbReference>
<organism evidence="7 8">
    <name type="scientific">Clupea harengus</name>
    <name type="common">Atlantic herring</name>
    <dbReference type="NCBI Taxonomy" id="7950"/>
    <lineage>
        <taxon>Eukaryota</taxon>
        <taxon>Metazoa</taxon>
        <taxon>Chordata</taxon>
        <taxon>Craniata</taxon>
        <taxon>Vertebrata</taxon>
        <taxon>Euteleostomi</taxon>
        <taxon>Actinopterygii</taxon>
        <taxon>Neopterygii</taxon>
        <taxon>Teleostei</taxon>
        <taxon>Clupei</taxon>
        <taxon>Clupeiformes</taxon>
        <taxon>Clupeoidei</taxon>
        <taxon>Clupeidae</taxon>
        <taxon>Clupea</taxon>
    </lineage>
</organism>
<evidence type="ECO:0000256" key="5">
    <source>
        <dbReference type="SAM" id="MobiDB-lite"/>
    </source>
</evidence>